<dbReference type="FunFam" id="1.25.40.10:FF:000290">
    <property type="entry name" value="Protein LOW PSII ACCUMULATION 1, chloroplastic"/>
    <property type="match status" value="1"/>
</dbReference>
<dbReference type="PANTHER" id="PTHR35498">
    <property type="entry name" value="PROTEIN LOW PSII ACCUMULATION 1, CHLOROPLASTIC"/>
    <property type="match status" value="1"/>
</dbReference>
<keyword evidence="1" id="KW-0812">Transmembrane</keyword>
<accession>A1YSB4</accession>
<organism evidence="2">
    <name type="scientific">Chlamydomonas reinhardtii</name>
    <name type="common">Chlamydomonas smithii</name>
    <dbReference type="NCBI Taxonomy" id="3055"/>
    <lineage>
        <taxon>Eukaryota</taxon>
        <taxon>Viridiplantae</taxon>
        <taxon>Chlorophyta</taxon>
        <taxon>core chlorophytes</taxon>
        <taxon>Chlorophyceae</taxon>
        <taxon>CS clade</taxon>
        <taxon>Chlamydomonadales</taxon>
        <taxon>Chlamydomonadaceae</taxon>
        <taxon>Chlamydomonas</taxon>
    </lineage>
</organism>
<dbReference type="Pfam" id="PF13181">
    <property type="entry name" value="TPR_8"/>
    <property type="match status" value="1"/>
</dbReference>
<evidence type="ECO:0000313" key="2">
    <source>
        <dbReference type="EMBL" id="ABL73934.1"/>
    </source>
</evidence>
<dbReference type="STRING" id="3055.A1YSB4"/>
<dbReference type="PANTHER" id="PTHR35498:SF4">
    <property type="entry name" value="PROTEIN LOW PSII ACCUMULATION 1, CHLOROPLASTIC"/>
    <property type="match status" value="1"/>
</dbReference>
<dbReference type="InterPro" id="IPR011990">
    <property type="entry name" value="TPR-like_helical_dom_sf"/>
</dbReference>
<dbReference type="ExpressionAtlas" id="A1YSB4">
    <property type="expression patterns" value="baseline and differential"/>
</dbReference>
<dbReference type="OrthoDB" id="1914839at2759"/>
<keyword evidence="4" id="KW-1185">Reference proteome</keyword>
<dbReference type="CD-CODE" id="EA8B71D1">
    <property type="entry name" value="Pyrenoid"/>
</dbReference>
<reference evidence="3" key="3">
    <citation type="submission" date="2017-07" db="EMBL/GenBank/DDBJ databases">
        <title>WGS assembly of Chlamydomonas reinhardtii.</title>
        <authorList>
            <consortium name="Chlamydomonas Annotation Team"/>
            <consortium name="JGI Annotation Team"/>
            <person name="Merchant S.S."/>
            <person name="Prochnik S.E."/>
            <person name="Vallon O."/>
            <person name="Harris E.H."/>
            <person name="Karpowicz S.J."/>
            <person name="Witman G.B."/>
            <person name="Terry A."/>
            <person name="Salamov A."/>
            <person name="Fritz-Laylin L.K."/>
            <person name="Marechal-Drouard L."/>
            <person name="Marshall W.F."/>
            <person name="Qu L.H."/>
            <person name="Nelson D.R."/>
            <person name="Sanderfoot A.A."/>
            <person name="Spalding M.H."/>
            <person name="Kapitonov V.V."/>
            <person name="Ren Q."/>
            <person name="Ferris P."/>
            <person name="Lindquist E."/>
            <person name="Shapiro H."/>
            <person name="Lucas S.M."/>
            <person name="Grimwood J."/>
            <person name="Schmutz J."/>
            <person name="Grigoriev I.V."/>
            <person name="Rokhsar D.S."/>
        </authorList>
    </citation>
    <scope>NUCLEOTIDE SEQUENCE</scope>
    <source>
        <strain evidence="3">CC-503 cw92 mt+</strain>
    </source>
</reference>
<evidence type="ECO:0000256" key="1">
    <source>
        <dbReference type="SAM" id="Phobius"/>
    </source>
</evidence>
<dbReference type="Pfam" id="PF11998">
    <property type="entry name" value="DUF3493"/>
    <property type="match status" value="1"/>
</dbReference>
<dbReference type="FunCoup" id="A1YSB4">
    <property type="interactions" value="660"/>
</dbReference>
<reference evidence="3 4" key="2">
    <citation type="journal article" date="2007" name="Science">
        <title>The Chlamydomonas genome reveals the evolution of key animal and plant functions.</title>
        <authorList>
            <person name="Merchant S.S."/>
            <person name="Prochnik S.E."/>
            <person name="Vallon O."/>
            <person name="Harris E.H."/>
            <person name="Karpowicz S.J."/>
            <person name="Witman G.B."/>
            <person name="Terry A."/>
            <person name="Salamov A."/>
            <person name="Fritz-Laylin L.K."/>
            <person name="Marechal-Drouard L."/>
            <person name="Marshall W.F."/>
            <person name="Qu L.H."/>
            <person name="Nelson D.R."/>
            <person name="Sanderfoot A.A."/>
            <person name="Spalding M.H."/>
            <person name="Kapitonov V.V."/>
            <person name="Ren Q."/>
            <person name="Ferris P."/>
            <person name="Lindquist E."/>
            <person name="Shapiro H."/>
            <person name="Lucas S.M."/>
            <person name="Grimwood J."/>
            <person name="Schmutz J."/>
            <person name="Cardol P."/>
            <person name="Cerutti H."/>
            <person name="Chanfreau G."/>
            <person name="Chen C.L."/>
            <person name="Cognat V."/>
            <person name="Croft M.T."/>
            <person name="Dent R."/>
            <person name="Dutcher S."/>
            <person name="Fernandez E."/>
            <person name="Fukuzawa H."/>
            <person name="Gonzalez-Ballester D."/>
            <person name="Gonzalez-Halphen D."/>
            <person name="Hallmann A."/>
            <person name="Hanikenne M."/>
            <person name="Hippler M."/>
            <person name="Inwood W."/>
            <person name="Jabbari K."/>
            <person name="Kalanon M."/>
            <person name="Kuras R."/>
            <person name="Lefebvre P.A."/>
            <person name="Lemaire S.D."/>
            <person name="Lobanov A.V."/>
            <person name="Lohr M."/>
            <person name="Manuell A."/>
            <person name="Meier I."/>
            <person name="Mets L."/>
            <person name="Mittag M."/>
            <person name="Mittelmeier T."/>
            <person name="Moroney J.V."/>
            <person name="Moseley J."/>
            <person name="Napoli C."/>
            <person name="Nedelcu A.M."/>
            <person name="Niyogi K."/>
            <person name="Novoselov S.V."/>
            <person name="Paulsen I.T."/>
            <person name="Pazour G."/>
            <person name="Purton S."/>
            <person name="Ral J.P."/>
            <person name="Riano-Pachon D.M."/>
            <person name="Riekhof W."/>
            <person name="Rymarquis L."/>
            <person name="Schroda M."/>
            <person name="Stern D."/>
            <person name="Umen J."/>
            <person name="Willows R."/>
            <person name="Wilson N."/>
            <person name="Zimmer S.L."/>
            <person name="Allmer J."/>
            <person name="Balk J."/>
            <person name="Bisova K."/>
            <person name="Chen C.J."/>
            <person name="Elias M."/>
            <person name="Gendler K."/>
            <person name="Hauser C."/>
            <person name="Lamb M.R."/>
            <person name="Ledford H."/>
            <person name="Long J.C."/>
            <person name="Minagawa J."/>
            <person name="Page M.D."/>
            <person name="Pan J."/>
            <person name="Pootakham W."/>
            <person name="Roje S."/>
            <person name="Rose A."/>
            <person name="Stahlberg E."/>
            <person name="Terauchi A.M."/>
            <person name="Yang P."/>
            <person name="Ball S."/>
            <person name="Bowler C."/>
            <person name="Dieckmann C.L."/>
            <person name="Gladyshev V.N."/>
            <person name="Green P."/>
            <person name="Jorgensen R."/>
            <person name="Mayfield S."/>
            <person name="Mueller-Roeber B."/>
            <person name="Rajamani S."/>
            <person name="Sayre R.T."/>
            <person name="Brokstein P."/>
            <person name="Dubchak I."/>
            <person name="Goodstein D."/>
            <person name="Hornick L."/>
            <person name="Huang Y.W."/>
            <person name="Jhaveri J."/>
            <person name="Luo Y."/>
            <person name="Martinez D."/>
            <person name="Ngau W.C."/>
            <person name="Otillar B."/>
            <person name="Poliakov A."/>
            <person name="Porter A."/>
            <person name="Szajkowski L."/>
            <person name="Werner G."/>
            <person name="Zhou K."/>
            <person name="Grigoriev I.V."/>
            <person name="Rokhsar D.S."/>
            <person name="Grossman A.R."/>
        </authorList>
    </citation>
    <scope>NUCLEOTIDE SEQUENCE [LARGE SCALE GENOMIC DNA]</scope>
    <source>
        <strain evidence="4">CC-503</strain>
        <strain evidence="3">CC-503 cw92 mt+</strain>
    </source>
</reference>
<keyword evidence="1" id="KW-0472">Membrane</keyword>
<sequence>MATMLARRASLLPRGARPCFVASRVAPRLASRGVPVVFAAKQGSPAASKSQQYQPTSARDAIERGTEVFKNQNNLDEAVRLYRVGLEMQPNDDEARAALYNLGCALTKQKKFSEAVEAIERAINDYGLKLIVALRDDDLRLLRERREWMDALGRMKGGMSRQTKADLRTEAKAPFRLPRLILFGGLLAGAGLGLMVILTRLAKSLQGGPDAPDLNESLTNLGINVTAVAVLSWLVYRDVSSKQAELRITTREEGLGRLQVDLGKDRVLPLLKFRGQVRPVIVAGSRSFVEKAIKEAEGQYLNLRDRAVSVVPIIFEKAQAVELDPEDKLRLLKKEFAKEGAKGFGDESAKKAASEPKAKKVSVLGGLVEADKKWRLEAYDTDEWKAWILEQKEFSGLSTTEPNCYIQVQLDGTVRSSGTGSPPWDKLVEELPLLSDFRTRLTDGVGPQE</sequence>
<reference evidence="2" key="1">
    <citation type="journal article" date="2007" name="Plant Physiol.">
        <title>REP27, a tetratricopeptide repeat nuclear-encoded and chloroplast-localized protein, functions in D1/32-kD reaction center protein turnover and photosystem II repair from photodamage.</title>
        <authorList>
            <person name="Park S."/>
            <person name="Khamai P."/>
            <person name="Garcia-Cerdan J.G."/>
            <person name="Melis A."/>
        </authorList>
    </citation>
    <scope>NUCLEOTIDE SEQUENCE</scope>
</reference>
<dbReference type="InterPro" id="IPR019734">
    <property type="entry name" value="TPR_rpt"/>
</dbReference>
<dbReference type="InterPro" id="IPR021883">
    <property type="entry name" value="LPA1-like"/>
</dbReference>
<dbReference type="Proteomes" id="UP000006906">
    <property type="component" value="Chromosome 10"/>
</dbReference>
<dbReference type="AlphaFoldDB" id="A1YSB4"/>
<dbReference type="Gramene" id="PNW77292">
    <property type="protein sequence ID" value="PNW77292"/>
    <property type="gene ID" value="CHLRE_10g430150v5"/>
</dbReference>
<dbReference type="EMBL" id="CM008971">
    <property type="protein sequence ID" value="PNW77292.1"/>
    <property type="molecule type" value="Genomic_DNA"/>
</dbReference>
<feature type="transmembrane region" description="Helical" evidence="1">
    <location>
        <begin position="180"/>
        <end position="198"/>
    </location>
</feature>
<proteinExistence type="evidence at transcript level"/>
<keyword evidence="1" id="KW-1133">Transmembrane helix</keyword>
<evidence type="ECO:0000313" key="3">
    <source>
        <dbReference type="EMBL" id="PNW77292.1"/>
    </source>
</evidence>
<protein>
    <submittedName>
        <fullName evidence="2">Photosystem-II repair protein</fullName>
    </submittedName>
</protein>
<name>A1YSB4_CHLRE</name>
<dbReference type="SUPFAM" id="SSF48452">
    <property type="entry name" value="TPR-like"/>
    <property type="match status" value="1"/>
</dbReference>
<gene>
    <name evidence="2" type="primary">REP27</name>
    <name evidence="3" type="ORF">CHLRE_10g430150v5</name>
</gene>
<dbReference type="EMBL" id="EF127650">
    <property type="protein sequence ID" value="ABL73934.1"/>
    <property type="molecule type" value="mRNA"/>
</dbReference>
<dbReference type="Gene3D" id="1.25.40.10">
    <property type="entry name" value="Tetratricopeptide repeat domain"/>
    <property type="match status" value="1"/>
</dbReference>
<evidence type="ECO:0000313" key="4">
    <source>
        <dbReference type="Proteomes" id="UP000006906"/>
    </source>
</evidence>
<feature type="transmembrane region" description="Helical" evidence="1">
    <location>
        <begin position="218"/>
        <end position="236"/>
    </location>
</feature>
<dbReference type="GO" id="GO:0009579">
    <property type="term" value="C:thylakoid"/>
    <property type="evidence" value="ECO:0000314"/>
    <property type="project" value="CACAO"/>
</dbReference>